<dbReference type="Proteomes" id="UP001055219">
    <property type="component" value="Unassembled WGS sequence"/>
</dbReference>
<keyword evidence="5" id="KW-1185">Reference proteome</keyword>
<evidence type="ECO:0000259" key="3">
    <source>
        <dbReference type="PROSITE" id="PS50048"/>
    </source>
</evidence>
<dbReference type="InterPro" id="IPR036864">
    <property type="entry name" value="Zn2-C6_fun-type_DNA-bd_sf"/>
</dbReference>
<dbReference type="SMART" id="SM00066">
    <property type="entry name" value="GAL4"/>
    <property type="match status" value="1"/>
</dbReference>
<dbReference type="Pfam" id="PF00172">
    <property type="entry name" value="Zn_clus"/>
    <property type="match status" value="1"/>
</dbReference>
<dbReference type="RefSeq" id="XP_051362989.1">
    <property type="nucleotide sequence ID" value="XM_051505542.1"/>
</dbReference>
<evidence type="ECO:0000313" key="5">
    <source>
        <dbReference type="Proteomes" id="UP001055219"/>
    </source>
</evidence>
<dbReference type="SUPFAM" id="SSF57701">
    <property type="entry name" value="Zn2/Cys6 DNA-binding domain"/>
    <property type="match status" value="1"/>
</dbReference>
<dbReference type="AlphaFoldDB" id="A0A9P9Y2U2"/>
<accession>A0A9P9Y2U2</accession>
<organism evidence="4 5">
    <name type="scientific">Emericellopsis cladophorae</name>
    <dbReference type="NCBI Taxonomy" id="2686198"/>
    <lineage>
        <taxon>Eukaryota</taxon>
        <taxon>Fungi</taxon>
        <taxon>Dikarya</taxon>
        <taxon>Ascomycota</taxon>
        <taxon>Pezizomycotina</taxon>
        <taxon>Sordariomycetes</taxon>
        <taxon>Hypocreomycetidae</taxon>
        <taxon>Hypocreales</taxon>
        <taxon>Bionectriaceae</taxon>
        <taxon>Emericellopsis</taxon>
    </lineage>
</organism>
<sequence length="538" mass="60699">MTTHSHCFGRLRAEQVTLLVCIMVGVPGKYQGCETCRGRRVKCTNERPFCQKCANSGRQCEGYGRERVFITGTPEHRGRVASHPRKPTSSASSSRRRHLDSEARSTPEITPERDTERGRQVPAELRYVDRRPPVTAAAPFTPAWEDRIALDVQGALDYAFLTSLHITPQSIVCQARQNQAELQSWKIVPVPYILPDVLSMTKDGTLRLKGRCMARLSDLASDNEKAPASIAFLLEGTRATSTDTESGQVTMQSPVQQLGPHSFTSFPNHHFFARVFRPLILGSSLLSRKETFLKDTEWLTVPWDSHPKTLLDQLLDLISFMPPLLKQLDAISATVATTPRRQQAQTLLGNCKALESRFDQWLTSAHEETAEQQQQCYWVEETSSALEAAPFASLLTFRDGATALMFLYFWMSQISVHRCIERLYTIIFEPVIDMFPHPWPELPPNLGLDDLGRYQQTHELATSICRGLDSALGYAAQPELLLAPMTTALNLFRDDNTNVHDGILEIFWLEAFKSRLADKGQYLASMLERSSWVELARF</sequence>
<dbReference type="GO" id="GO:0008270">
    <property type="term" value="F:zinc ion binding"/>
    <property type="evidence" value="ECO:0007669"/>
    <property type="project" value="InterPro"/>
</dbReference>
<dbReference type="EMBL" id="JAGIXG020000015">
    <property type="protein sequence ID" value="KAI6782133.1"/>
    <property type="molecule type" value="Genomic_DNA"/>
</dbReference>
<dbReference type="InterPro" id="IPR053178">
    <property type="entry name" value="Osmoadaptation_assoc"/>
</dbReference>
<feature type="compositionally biased region" description="Basic and acidic residues" evidence="2">
    <location>
        <begin position="99"/>
        <end position="119"/>
    </location>
</feature>
<dbReference type="PROSITE" id="PS50048">
    <property type="entry name" value="ZN2_CY6_FUNGAL_2"/>
    <property type="match status" value="1"/>
</dbReference>
<dbReference type="Gene3D" id="4.10.240.10">
    <property type="entry name" value="Zn(2)-C6 fungal-type DNA-binding domain"/>
    <property type="match status" value="1"/>
</dbReference>
<name>A0A9P9Y2U2_9HYPO</name>
<dbReference type="GeneID" id="75828882"/>
<evidence type="ECO:0000256" key="1">
    <source>
        <dbReference type="ARBA" id="ARBA00023242"/>
    </source>
</evidence>
<evidence type="ECO:0000313" key="4">
    <source>
        <dbReference type="EMBL" id="KAI6782133.1"/>
    </source>
</evidence>
<reference evidence="4" key="2">
    <citation type="submission" date="2022-07" db="EMBL/GenBank/DDBJ databases">
        <authorList>
            <person name="Goncalves M.F.M."/>
            <person name="Hilario S."/>
            <person name="Van De Peer Y."/>
            <person name="Esteves A.C."/>
            <person name="Alves A."/>
        </authorList>
    </citation>
    <scope>NUCLEOTIDE SEQUENCE</scope>
    <source>
        <strain evidence="4">MUM 19.33</strain>
    </source>
</reference>
<feature type="region of interest" description="Disordered" evidence="2">
    <location>
        <begin position="71"/>
        <end position="125"/>
    </location>
</feature>
<dbReference type="PROSITE" id="PS00463">
    <property type="entry name" value="ZN2_CY6_FUNGAL_1"/>
    <property type="match status" value="1"/>
</dbReference>
<feature type="domain" description="Zn(2)-C6 fungal-type" evidence="3">
    <location>
        <begin position="32"/>
        <end position="60"/>
    </location>
</feature>
<evidence type="ECO:0000256" key="2">
    <source>
        <dbReference type="SAM" id="MobiDB-lite"/>
    </source>
</evidence>
<dbReference type="PANTHER" id="PTHR38111">
    <property type="entry name" value="ZN(2)-C6 FUNGAL-TYPE DOMAIN-CONTAINING PROTEIN-RELATED"/>
    <property type="match status" value="1"/>
</dbReference>
<dbReference type="OrthoDB" id="3145928at2759"/>
<dbReference type="CDD" id="cd00067">
    <property type="entry name" value="GAL4"/>
    <property type="match status" value="1"/>
</dbReference>
<dbReference type="PANTHER" id="PTHR38111:SF9">
    <property type="entry name" value="ZN(2)-C6 FUNGAL-TYPE DOMAIN-CONTAINING PROTEIN"/>
    <property type="match status" value="1"/>
</dbReference>
<keyword evidence="1" id="KW-0539">Nucleus</keyword>
<dbReference type="GO" id="GO:0000981">
    <property type="term" value="F:DNA-binding transcription factor activity, RNA polymerase II-specific"/>
    <property type="evidence" value="ECO:0007669"/>
    <property type="project" value="InterPro"/>
</dbReference>
<protein>
    <recommendedName>
        <fullName evidence="3">Zn(2)-C6 fungal-type domain-containing protein</fullName>
    </recommendedName>
</protein>
<gene>
    <name evidence="4" type="ORF">J7T54_002370</name>
</gene>
<reference evidence="4" key="1">
    <citation type="journal article" date="2021" name="J Fungi (Basel)">
        <title>Genomic and Metabolomic Analyses of the Marine Fungus Emericellopsis cladophorae: Insights into Saltwater Adaptability Mechanisms and Its Biosynthetic Potential.</title>
        <authorList>
            <person name="Goncalves M.F.M."/>
            <person name="Hilario S."/>
            <person name="Van de Peer Y."/>
            <person name="Esteves A.C."/>
            <person name="Alves A."/>
        </authorList>
    </citation>
    <scope>NUCLEOTIDE SEQUENCE</scope>
    <source>
        <strain evidence="4">MUM 19.33</strain>
    </source>
</reference>
<comment type="caution">
    <text evidence="4">The sequence shown here is derived from an EMBL/GenBank/DDBJ whole genome shotgun (WGS) entry which is preliminary data.</text>
</comment>
<proteinExistence type="predicted"/>
<dbReference type="InterPro" id="IPR001138">
    <property type="entry name" value="Zn2Cys6_DnaBD"/>
</dbReference>